<protein>
    <submittedName>
        <fullName evidence="1">Nucleotidyltransferase family protein</fullName>
    </submittedName>
</protein>
<dbReference type="Pfam" id="PF14907">
    <property type="entry name" value="NTP_transf_5"/>
    <property type="match status" value="1"/>
</dbReference>
<dbReference type="AlphaFoldDB" id="A0A5B8M5V5"/>
<accession>A0A5B8M5V5</accession>
<evidence type="ECO:0000313" key="2">
    <source>
        <dbReference type="Proteomes" id="UP000320216"/>
    </source>
</evidence>
<evidence type="ECO:0000313" key="1">
    <source>
        <dbReference type="EMBL" id="QDZ14982.1"/>
    </source>
</evidence>
<keyword evidence="2" id="KW-1185">Reference proteome</keyword>
<dbReference type="InterPro" id="IPR039498">
    <property type="entry name" value="NTP_transf_5"/>
</dbReference>
<dbReference type="OrthoDB" id="3782133at2"/>
<dbReference type="Gene3D" id="3.30.460.40">
    <property type="match status" value="1"/>
</dbReference>
<keyword evidence="1" id="KW-0808">Transferase</keyword>
<organism evidence="1 2">
    <name type="scientific">Humibacter ginsenosidimutans</name>
    <dbReference type="NCBI Taxonomy" id="2599293"/>
    <lineage>
        <taxon>Bacteria</taxon>
        <taxon>Bacillati</taxon>
        <taxon>Actinomycetota</taxon>
        <taxon>Actinomycetes</taxon>
        <taxon>Micrococcales</taxon>
        <taxon>Microbacteriaceae</taxon>
        <taxon>Humibacter</taxon>
    </lineage>
</organism>
<dbReference type="GO" id="GO:0016740">
    <property type="term" value="F:transferase activity"/>
    <property type="evidence" value="ECO:0007669"/>
    <property type="project" value="UniProtKB-KW"/>
</dbReference>
<sequence>MRTSPSPRSRIRALLPRHDSRGIASRSWQARRRPARHRGSALVAEAGNDSVQSVPVWARVHLTHAALQAVADEARVDILHIKGPTDAAFRAAVHDSTDADVLVRPEQLETFVRALRARGWSLYSDFDEGSPFGHAANYQHPSWTWVDVHRRIPGFRESPETVFDRLWRERGVLAIAHRPCTVLSPRGQVLVQTMHVARSHGYDQSETWQQCPEQLKPQVRALAEELEGQAAFAAGIGELELHRDDPDYALWDYWSREGGDRLEEWRARFRSAEGFRARMRVLARATRVNRTHLRIRLGHEPTGREVVAEQFARVGKAAGSAGRALASRLRGHDDGAST</sequence>
<name>A0A5B8M5V5_9MICO</name>
<proteinExistence type="predicted"/>
<dbReference type="KEGG" id="huw:FPZ11_09585"/>
<dbReference type="Proteomes" id="UP000320216">
    <property type="component" value="Chromosome"/>
</dbReference>
<dbReference type="EMBL" id="CP042305">
    <property type="protein sequence ID" value="QDZ14982.1"/>
    <property type="molecule type" value="Genomic_DNA"/>
</dbReference>
<reference evidence="1 2" key="1">
    <citation type="submission" date="2019-07" db="EMBL/GenBank/DDBJ databases">
        <title>Full genome sequence of Humibacter sp. WJ7-1.</title>
        <authorList>
            <person name="Im W.-T."/>
        </authorList>
    </citation>
    <scope>NUCLEOTIDE SEQUENCE [LARGE SCALE GENOMIC DNA]</scope>
    <source>
        <strain evidence="1 2">WJ7-1</strain>
    </source>
</reference>
<gene>
    <name evidence="1" type="ORF">FPZ11_09585</name>
</gene>